<dbReference type="OrthoDB" id="67540at2759"/>
<keyword evidence="4" id="KW-1185">Reference proteome</keyword>
<dbReference type="Proteomes" id="UP001153714">
    <property type="component" value="Chromosome 8"/>
</dbReference>
<keyword evidence="2" id="KW-0732">Signal</keyword>
<dbReference type="EMBL" id="OU893339">
    <property type="protein sequence ID" value="CAG9795842.1"/>
    <property type="molecule type" value="Genomic_DNA"/>
</dbReference>
<evidence type="ECO:0000256" key="2">
    <source>
        <dbReference type="SAM" id="SignalP"/>
    </source>
</evidence>
<proteinExistence type="predicted"/>
<dbReference type="GO" id="GO:0034066">
    <property type="term" value="C:Ric1-Rgp1 guanyl-nucleotide exchange factor complex"/>
    <property type="evidence" value="ECO:0007669"/>
    <property type="project" value="InterPro"/>
</dbReference>
<dbReference type="AlphaFoldDB" id="A0A9N9RDW9"/>
<reference evidence="3" key="2">
    <citation type="submission" date="2022-10" db="EMBL/GenBank/DDBJ databases">
        <authorList>
            <consortium name="ENA_rothamsted_submissions"/>
            <consortium name="culmorum"/>
            <person name="King R."/>
        </authorList>
    </citation>
    <scope>NUCLEOTIDE SEQUENCE</scope>
</reference>
<gene>
    <name evidence="3" type="ORF">DIATSA_LOCUS13080</name>
</gene>
<protein>
    <recommendedName>
        <fullName evidence="5">Ras-GEF domain-containing protein</fullName>
    </recommendedName>
</protein>
<dbReference type="PANTHER" id="PTHR22746:SF10">
    <property type="entry name" value="GUANINE NUCLEOTIDE EXCHANGE FACTOR SUBUNIT RIC1"/>
    <property type="match status" value="1"/>
</dbReference>
<evidence type="ECO:0000313" key="3">
    <source>
        <dbReference type="EMBL" id="CAG9795842.1"/>
    </source>
</evidence>
<accession>A0A9N9RDW9</accession>
<evidence type="ECO:0000256" key="1">
    <source>
        <dbReference type="SAM" id="MobiDB-lite"/>
    </source>
</evidence>
<feature type="chain" id="PRO_5040224403" description="Ras-GEF domain-containing protein" evidence="2">
    <location>
        <begin position="25"/>
        <end position="311"/>
    </location>
</feature>
<evidence type="ECO:0000313" key="4">
    <source>
        <dbReference type="Proteomes" id="UP001153714"/>
    </source>
</evidence>
<dbReference type="GO" id="GO:0000139">
    <property type="term" value="C:Golgi membrane"/>
    <property type="evidence" value="ECO:0007669"/>
    <property type="project" value="TreeGrafter"/>
</dbReference>
<dbReference type="GO" id="GO:0042147">
    <property type="term" value="P:retrograde transport, endosome to Golgi"/>
    <property type="evidence" value="ECO:0007669"/>
    <property type="project" value="TreeGrafter"/>
</dbReference>
<name>A0A9N9RDW9_9NEOP</name>
<feature type="region of interest" description="Disordered" evidence="1">
    <location>
        <begin position="238"/>
        <end position="311"/>
    </location>
</feature>
<feature type="signal peptide" evidence="2">
    <location>
        <begin position="1"/>
        <end position="24"/>
    </location>
</feature>
<organism evidence="3 4">
    <name type="scientific">Diatraea saccharalis</name>
    <name type="common">sugarcane borer</name>
    <dbReference type="NCBI Taxonomy" id="40085"/>
    <lineage>
        <taxon>Eukaryota</taxon>
        <taxon>Metazoa</taxon>
        <taxon>Ecdysozoa</taxon>
        <taxon>Arthropoda</taxon>
        <taxon>Hexapoda</taxon>
        <taxon>Insecta</taxon>
        <taxon>Pterygota</taxon>
        <taxon>Neoptera</taxon>
        <taxon>Endopterygota</taxon>
        <taxon>Lepidoptera</taxon>
        <taxon>Glossata</taxon>
        <taxon>Ditrysia</taxon>
        <taxon>Pyraloidea</taxon>
        <taxon>Crambidae</taxon>
        <taxon>Crambinae</taxon>
        <taxon>Diatraea</taxon>
    </lineage>
</organism>
<feature type="compositionally biased region" description="Polar residues" evidence="1">
    <location>
        <begin position="241"/>
        <end position="257"/>
    </location>
</feature>
<reference evidence="3" key="1">
    <citation type="submission" date="2021-12" db="EMBL/GenBank/DDBJ databases">
        <authorList>
            <person name="King R."/>
        </authorList>
    </citation>
    <scope>NUCLEOTIDE SEQUENCE</scope>
</reference>
<dbReference type="PANTHER" id="PTHR22746">
    <property type="entry name" value="RAB6A-GEF COMPLEX PARTNER PROTEIN 1"/>
    <property type="match status" value="1"/>
</dbReference>
<sequence length="311" mass="33961">MIQRHARVLLSSARLLALGKMAAALDLHLVAWLAGERERAARVDNAVLCIKRLHDDFAWPYPAVTDTEHVCGDSGYVSLPLRTAPPLSPEPARSVGSCSVAEGGGVAWATEGGEERRYAALMERLHLHQATRGSHSAHVQLRYFLQLMTEASCVEWAALIAVVLRDALAVLRCCNAARSHDVALPAVRRLRAALQQLAAWTDAECVGYKPFMLAISNQVPFLTSIINTRERRMSMIKSRVRTSSTGSLNQDTKSPVQETKIPPPQKAQEVIKQTMRKESPAAQEPIVPATVAPQRPPPSPRDDVSSGCAIM</sequence>
<evidence type="ECO:0008006" key="5">
    <source>
        <dbReference type="Google" id="ProtNLM"/>
    </source>
</evidence>
<dbReference type="GO" id="GO:0005829">
    <property type="term" value="C:cytosol"/>
    <property type="evidence" value="ECO:0007669"/>
    <property type="project" value="TreeGrafter"/>
</dbReference>
<dbReference type="GO" id="GO:0006886">
    <property type="term" value="P:intracellular protein transport"/>
    <property type="evidence" value="ECO:0007669"/>
    <property type="project" value="InterPro"/>
</dbReference>
<dbReference type="InterPro" id="IPR040096">
    <property type="entry name" value="Ric1"/>
</dbReference>